<feature type="transmembrane region" description="Helical" evidence="1">
    <location>
        <begin position="12"/>
        <end position="34"/>
    </location>
</feature>
<sequence>MDEAAKDKLQRMGILSGIAIALHNIPSGIATFTAEIEDPAIGASMAISVGLHNIAEGIAIAAPVCFATGSKRKAVMWCVIAAMPNTSELSSPLLLWAATATILVKRFFVVLSQE</sequence>
<organism evidence="2 3">
    <name type="scientific">Peronospora belbahrii</name>
    <dbReference type="NCBI Taxonomy" id="622444"/>
    <lineage>
        <taxon>Eukaryota</taxon>
        <taxon>Sar</taxon>
        <taxon>Stramenopiles</taxon>
        <taxon>Oomycota</taxon>
        <taxon>Peronosporomycetes</taxon>
        <taxon>Peronosporales</taxon>
        <taxon>Peronosporaceae</taxon>
        <taxon>Peronospora</taxon>
    </lineage>
</organism>
<keyword evidence="3" id="KW-1185">Reference proteome</keyword>
<keyword evidence="1" id="KW-0472">Membrane</keyword>
<gene>
    <name evidence="2" type="ORF">PBS001_LOCUS3332</name>
</gene>
<evidence type="ECO:0000313" key="2">
    <source>
        <dbReference type="EMBL" id="CAH0516683.1"/>
    </source>
</evidence>
<proteinExistence type="predicted"/>
<dbReference type="EMBL" id="CAKLCB010000198">
    <property type="protein sequence ID" value="CAH0516683.1"/>
    <property type="molecule type" value="Genomic_DNA"/>
</dbReference>
<evidence type="ECO:0008006" key="4">
    <source>
        <dbReference type="Google" id="ProtNLM"/>
    </source>
</evidence>
<evidence type="ECO:0000256" key="1">
    <source>
        <dbReference type="SAM" id="Phobius"/>
    </source>
</evidence>
<evidence type="ECO:0000313" key="3">
    <source>
        <dbReference type="Proteomes" id="UP001158986"/>
    </source>
</evidence>
<comment type="caution">
    <text evidence="2">The sequence shown here is derived from an EMBL/GenBank/DDBJ whole genome shotgun (WGS) entry which is preliminary data.</text>
</comment>
<keyword evidence="1" id="KW-0812">Transmembrane</keyword>
<dbReference type="Proteomes" id="UP001158986">
    <property type="component" value="Unassembled WGS sequence"/>
</dbReference>
<keyword evidence="1" id="KW-1133">Transmembrane helix</keyword>
<name>A0ABN8CZU3_9STRA</name>
<accession>A0ABN8CZU3</accession>
<reference evidence="2 3" key="1">
    <citation type="submission" date="2021-11" db="EMBL/GenBank/DDBJ databases">
        <authorList>
            <person name="Islam A."/>
            <person name="Islam S."/>
            <person name="Flora M.S."/>
            <person name="Rahman M."/>
            <person name="Ziaur R.M."/>
            <person name="Epstein J.H."/>
            <person name="Hassan M."/>
            <person name="Klassen M."/>
            <person name="Woodard K."/>
            <person name="Webb A."/>
            <person name="Webby R.J."/>
            <person name="El Zowalaty M.E."/>
        </authorList>
    </citation>
    <scope>NUCLEOTIDE SEQUENCE [LARGE SCALE GENOMIC DNA]</scope>
    <source>
        <strain evidence="2">Pbs1</strain>
    </source>
</reference>
<protein>
    <recommendedName>
        <fullName evidence="4">Zinc transporter</fullName>
    </recommendedName>
</protein>